<protein>
    <recommendedName>
        <fullName evidence="4">CCHC-type domain-containing protein</fullName>
    </recommendedName>
</protein>
<comment type="caution">
    <text evidence="2">The sequence shown here is derived from an EMBL/GenBank/DDBJ whole genome shotgun (WGS) entry which is preliminary data.</text>
</comment>
<dbReference type="OrthoDB" id="2506424at2759"/>
<feature type="compositionally biased region" description="Low complexity" evidence="1">
    <location>
        <begin position="140"/>
        <end position="150"/>
    </location>
</feature>
<keyword evidence="3" id="KW-1185">Reference proteome</keyword>
<organism evidence="2 3">
    <name type="scientific">Puccinia graminis f. sp. tritici</name>
    <dbReference type="NCBI Taxonomy" id="56615"/>
    <lineage>
        <taxon>Eukaryota</taxon>
        <taxon>Fungi</taxon>
        <taxon>Dikarya</taxon>
        <taxon>Basidiomycota</taxon>
        <taxon>Pucciniomycotina</taxon>
        <taxon>Pucciniomycetes</taxon>
        <taxon>Pucciniales</taxon>
        <taxon>Pucciniaceae</taxon>
        <taxon>Puccinia</taxon>
    </lineage>
</organism>
<feature type="region of interest" description="Disordered" evidence="1">
    <location>
        <begin position="1"/>
        <end position="21"/>
    </location>
</feature>
<dbReference type="AlphaFoldDB" id="A0A5B0QQ18"/>
<evidence type="ECO:0000313" key="2">
    <source>
        <dbReference type="EMBL" id="KAA1114973.1"/>
    </source>
</evidence>
<accession>A0A5B0QQ18</accession>
<reference evidence="2 3" key="1">
    <citation type="submission" date="2019-05" db="EMBL/GenBank/DDBJ databases">
        <title>Emergence of the Ug99 lineage of the wheat stem rust pathogen through somatic hybridization.</title>
        <authorList>
            <person name="Li F."/>
            <person name="Upadhyaya N.M."/>
            <person name="Sperschneider J."/>
            <person name="Matny O."/>
            <person name="Nguyen-Phuc H."/>
            <person name="Mago R."/>
            <person name="Raley C."/>
            <person name="Miller M.E."/>
            <person name="Silverstein K.A.T."/>
            <person name="Henningsen E."/>
            <person name="Hirsch C.D."/>
            <person name="Visser B."/>
            <person name="Pretorius Z.A."/>
            <person name="Steffenson B.J."/>
            <person name="Schwessinger B."/>
            <person name="Dodds P.N."/>
            <person name="Figueroa M."/>
        </authorList>
    </citation>
    <scope>NUCLEOTIDE SEQUENCE [LARGE SCALE GENOMIC DNA]</scope>
    <source>
        <strain evidence="2">21-0</strain>
    </source>
</reference>
<feature type="region of interest" description="Disordered" evidence="1">
    <location>
        <begin position="128"/>
        <end position="165"/>
    </location>
</feature>
<gene>
    <name evidence="2" type="ORF">PGT21_028349</name>
</gene>
<evidence type="ECO:0000256" key="1">
    <source>
        <dbReference type="SAM" id="MobiDB-lite"/>
    </source>
</evidence>
<dbReference type="Proteomes" id="UP000324748">
    <property type="component" value="Unassembled WGS sequence"/>
</dbReference>
<proteinExistence type="predicted"/>
<name>A0A5B0QQ18_PUCGR</name>
<dbReference type="EMBL" id="VSWC01000014">
    <property type="protein sequence ID" value="KAA1114973.1"/>
    <property type="molecule type" value="Genomic_DNA"/>
</dbReference>
<sequence length="430" mass="47798">MPPGDPPPLPPPDPTGNPLVRTLTDSIHNQADASTDVNMFTALEDRPSPTTAPHRPVDPPLAEFPLLNFYKAIRADPARRSATGTLNIDATTEALLLQLMESKARRSRDLQLVTEELRDVRSRVTTIEAGQLTRKPPAPSKTYASTTAKSPTPPQPPTKSELVTARPGLTIIHSKTGTTPLKEVDAEIVVQKTNEVLEKMNATVQGEKVTVKAVRFLPSGDVSFYSKNRQHKEWLNKNKHQWSKQIHPDLEATPSTYSILAHGIPRAFNVNSATGKIQIAAGNQFMAEKIFKMRWLGGSRDPNDPRQAGTVVIAFTDQSLADNLVRQRGLFLNSSFHRVERFKKLPPQCFKCLQMGHFGKWCRGDPKCGKCGEKHETRDCQGLETSTGKICIICKEGGKDKECWESHTPFDKACGVKRAWLISKNHIRHE</sequence>
<feature type="compositionally biased region" description="Pro residues" evidence="1">
    <location>
        <begin position="1"/>
        <end position="15"/>
    </location>
</feature>
<evidence type="ECO:0008006" key="4">
    <source>
        <dbReference type="Google" id="ProtNLM"/>
    </source>
</evidence>
<evidence type="ECO:0000313" key="3">
    <source>
        <dbReference type="Proteomes" id="UP000324748"/>
    </source>
</evidence>